<keyword evidence="2" id="KW-1185">Reference proteome</keyword>
<name>A0A317MTJ6_9GAMM</name>
<dbReference type="RefSeq" id="WP_110019097.1">
    <property type="nucleotide sequence ID" value="NZ_QGTJ01000007.1"/>
</dbReference>
<protein>
    <submittedName>
        <fullName evidence="1">(2Fe-2S) ferredoxin</fullName>
    </submittedName>
</protein>
<comment type="caution">
    <text evidence="1">The sequence shown here is derived from an EMBL/GenBank/DDBJ whole genome shotgun (WGS) entry which is preliminary data.</text>
</comment>
<dbReference type="CDD" id="cd02980">
    <property type="entry name" value="TRX_Fd_family"/>
    <property type="match status" value="1"/>
</dbReference>
<accession>A0A317MTJ6</accession>
<proteinExistence type="predicted"/>
<reference evidence="1 2" key="1">
    <citation type="submission" date="2018-05" db="EMBL/GenBank/DDBJ databases">
        <title>Genomic Encyclopedia of Type Strains, Phase IV (KMG-IV): sequencing the most valuable type-strain genomes for metagenomic binning, comparative biology and taxonomic classification.</title>
        <authorList>
            <person name="Goeker M."/>
        </authorList>
    </citation>
    <scope>NUCLEOTIDE SEQUENCE [LARGE SCALE GENOMIC DNA]</scope>
    <source>
        <strain evidence="1 2">DSM 23606</strain>
    </source>
</reference>
<evidence type="ECO:0000313" key="2">
    <source>
        <dbReference type="Proteomes" id="UP000246569"/>
    </source>
</evidence>
<dbReference type="SUPFAM" id="SSF52833">
    <property type="entry name" value="Thioredoxin-like"/>
    <property type="match status" value="1"/>
</dbReference>
<gene>
    <name evidence="1" type="ORF">C7443_107193</name>
</gene>
<dbReference type="EMBL" id="QGTJ01000007">
    <property type="protein sequence ID" value="PWV60618.1"/>
    <property type="molecule type" value="Genomic_DNA"/>
</dbReference>
<sequence>MPKPVRHVLVCSQNRPLNHPRGACAHHGAAAVAQKFSEVFQARNLWATYLLTQTACIGPCNLGPNIIVYPEGVMYNSVKPEDVEEIIDSHLIGGTPVERLLAPASVW</sequence>
<evidence type="ECO:0000313" key="1">
    <source>
        <dbReference type="EMBL" id="PWV60618.1"/>
    </source>
</evidence>
<organism evidence="1 2">
    <name type="scientific">Plasticicumulans acidivorans</name>
    <dbReference type="NCBI Taxonomy" id="886464"/>
    <lineage>
        <taxon>Bacteria</taxon>
        <taxon>Pseudomonadati</taxon>
        <taxon>Pseudomonadota</taxon>
        <taxon>Gammaproteobacteria</taxon>
        <taxon>Candidatus Competibacteraceae</taxon>
        <taxon>Plasticicumulans</taxon>
    </lineage>
</organism>
<dbReference type="OrthoDB" id="9800597at2"/>
<dbReference type="Gene3D" id="3.40.30.10">
    <property type="entry name" value="Glutaredoxin"/>
    <property type="match status" value="1"/>
</dbReference>
<dbReference type="InterPro" id="IPR036249">
    <property type="entry name" value="Thioredoxin-like_sf"/>
</dbReference>
<dbReference type="Proteomes" id="UP000246569">
    <property type="component" value="Unassembled WGS sequence"/>
</dbReference>
<dbReference type="AlphaFoldDB" id="A0A317MTJ6"/>